<evidence type="ECO:0000313" key="2">
    <source>
        <dbReference type="EMBL" id="AWI53172.1"/>
    </source>
</evidence>
<name>A0A2U8FQ38_9BURK</name>
<accession>A0A2U8FQ38</accession>
<reference evidence="2 3" key="1">
    <citation type="submission" date="2018-05" db="EMBL/GenBank/DDBJ databases">
        <title>complete genome sequence of Aquabacterium olei NBRC 110486.</title>
        <authorList>
            <person name="Tang B."/>
            <person name="Chang J."/>
            <person name="Zhang L."/>
            <person name="Yang H."/>
        </authorList>
    </citation>
    <scope>NUCLEOTIDE SEQUENCE [LARGE SCALE GENOMIC DNA]</scope>
    <source>
        <strain evidence="2 3">NBRC 110486</strain>
    </source>
</reference>
<protein>
    <submittedName>
        <fullName evidence="2">Uncharacterized protein</fullName>
    </submittedName>
</protein>
<dbReference type="KEGG" id="aon:DEH84_06825"/>
<keyword evidence="3" id="KW-1185">Reference proteome</keyword>
<evidence type="ECO:0000256" key="1">
    <source>
        <dbReference type="SAM" id="MobiDB-lite"/>
    </source>
</evidence>
<sequence length="224" mass="24423">MSTVFKLNTEKAKAADAPARINQTGPYLGKFTRAELVTSRQGTQGVDFSFVAEDGQRADYLTLWTVKKDGTELSGLKVLHALLACLALREVASQAGTVRVWDNEQKKEVDRAAELLPTLMNRPIGVVLQREEYWPENGNQKRDRMNLVTVFQHGTNLMAKEILDRKPTAEALAKFVPTIKDKLAADRPQRSGGGGGQAGGYGDQGHAGAGYGGGFDQMDDDIPF</sequence>
<feature type="region of interest" description="Disordered" evidence="1">
    <location>
        <begin position="183"/>
        <end position="224"/>
    </location>
</feature>
<dbReference type="EMBL" id="CP029210">
    <property type="protein sequence ID" value="AWI53172.1"/>
    <property type="molecule type" value="Genomic_DNA"/>
</dbReference>
<dbReference type="OrthoDB" id="8612860at2"/>
<dbReference type="Proteomes" id="UP000244892">
    <property type="component" value="Chromosome"/>
</dbReference>
<gene>
    <name evidence="2" type="ORF">DEH84_06825</name>
</gene>
<feature type="compositionally biased region" description="Gly residues" evidence="1">
    <location>
        <begin position="191"/>
        <end position="215"/>
    </location>
</feature>
<dbReference type="RefSeq" id="WP_109035949.1">
    <property type="nucleotide sequence ID" value="NZ_CP029210.1"/>
</dbReference>
<organism evidence="2 3">
    <name type="scientific">Aquabacterium olei</name>
    <dbReference type="NCBI Taxonomy" id="1296669"/>
    <lineage>
        <taxon>Bacteria</taxon>
        <taxon>Pseudomonadati</taxon>
        <taxon>Pseudomonadota</taxon>
        <taxon>Betaproteobacteria</taxon>
        <taxon>Burkholderiales</taxon>
        <taxon>Aquabacterium</taxon>
    </lineage>
</organism>
<proteinExistence type="predicted"/>
<dbReference type="AlphaFoldDB" id="A0A2U8FQ38"/>
<evidence type="ECO:0000313" key="3">
    <source>
        <dbReference type="Proteomes" id="UP000244892"/>
    </source>
</evidence>